<reference evidence="1 2" key="1">
    <citation type="submission" date="2023-10" db="EMBL/GenBank/DDBJ databases">
        <title>Virgibacillus soli CC-YMP-6 genome.</title>
        <authorList>
            <person name="Miliotis G."/>
            <person name="Sengupta P."/>
            <person name="Hameed A."/>
            <person name="Chuvochina M."/>
            <person name="Mcdonagh F."/>
            <person name="Simpson A.C."/>
            <person name="Singh N.K."/>
            <person name="Rekha P.D."/>
            <person name="Raman K."/>
            <person name="Hugenholtz P."/>
            <person name="Venkateswaran K."/>
        </authorList>
    </citation>
    <scope>NUCLEOTIDE SEQUENCE [LARGE SCALE GENOMIC DNA]</scope>
    <source>
        <strain evidence="1 2">CC-YMP-6</strain>
    </source>
</reference>
<evidence type="ECO:0000313" key="2">
    <source>
        <dbReference type="Proteomes" id="UP001275315"/>
    </source>
</evidence>
<protein>
    <submittedName>
        <fullName evidence="1">Uncharacterized protein</fullName>
    </submittedName>
</protein>
<evidence type="ECO:0000313" key="1">
    <source>
        <dbReference type="EMBL" id="MDY0409351.1"/>
    </source>
</evidence>
<dbReference type="EMBL" id="JAWDIQ010000002">
    <property type="protein sequence ID" value="MDY0409351.1"/>
    <property type="molecule type" value="Genomic_DNA"/>
</dbReference>
<dbReference type="RefSeq" id="WP_320380148.1">
    <property type="nucleotide sequence ID" value="NZ_JAWDIQ010000002.1"/>
</dbReference>
<name>A0ABU5CSP5_9BACI</name>
<sequence>MGFEGLFIPSVVKHKKVTLLFQSRTFMGEEENLEFNLMNKGEHVYSGEVDLNIFNEMLIYDVYVCIYLENRVDKFRINKNTLKSFKCTNENLFFTQNDNLSYSSINLKGSTIHLTGDSIKLTVLPNNADLNMSIFLVERNTERRIEFVRENNCWHLPYSFFYDYSTSTFDFYLEINNQTYRLANSMVKEISTNKLQLDKKVFCNLYLTDKKNISLKFINKSYSTLRRIANAII</sequence>
<comment type="caution">
    <text evidence="1">The sequence shown here is derived from an EMBL/GenBank/DDBJ whole genome shotgun (WGS) entry which is preliminary data.</text>
</comment>
<proteinExistence type="predicted"/>
<dbReference type="Proteomes" id="UP001275315">
    <property type="component" value="Unassembled WGS sequence"/>
</dbReference>
<accession>A0ABU5CSP5</accession>
<organism evidence="1 2">
    <name type="scientific">Paracerasibacillus soli</name>
    <dbReference type="NCBI Taxonomy" id="480284"/>
    <lineage>
        <taxon>Bacteria</taxon>
        <taxon>Bacillati</taxon>
        <taxon>Bacillota</taxon>
        <taxon>Bacilli</taxon>
        <taxon>Bacillales</taxon>
        <taxon>Bacillaceae</taxon>
        <taxon>Paracerasibacillus</taxon>
    </lineage>
</organism>
<keyword evidence="2" id="KW-1185">Reference proteome</keyword>
<gene>
    <name evidence="1" type="ORF">RWD45_13210</name>
</gene>